<dbReference type="PANTHER" id="PTHR45633">
    <property type="entry name" value="60 KDA HEAT SHOCK PROTEIN, MITOCHONDRIAL"/>
    <property type="match status" value="1"/>
</dbReference>
<dbReference type="NCBIfam" id="TIGR02348">
    <property type="entry name" value="GroEL"/>
    <property type="match status" value="1"/>
</dbReference>
<dbReference type="CDD" id="cd03344">
    <property type="entry name" value="GroEL"/>
    <property type="match status" value="1"/>
</dbReference>
<dbReference type="InterPro" id="IPR027413">
    <property type="entry name" value="GROEL-like_equatorial_sf"/>
</dbReference>
<keyword evidence="10" id="KW-1185">Reference proteome</keyword>
<protein>
    <recommendedName>
        <fullName evidence="6">Chaperonin GroEL</fullName>
        <ecNumber evidence="6">5.6.1.7</ecNumber>
    </recommendedName>
    <alternativeName>
        <fullName evidence="6">60 kDa chaperonin</fullName>
    </alternativeName>
    <alternativeName>
        <fullName evidence="6">Chaperonin-60</fullName>
        <shortName evidence="6">Cpn60</shortName>
    </alternativeName>
</protein>
<dbReference type="Gene3D" id="3.30.260.10">
    <property type="entry name" value="TCP-1-like chaperonin intermediate domain"/>
    <property type="match status" value="1"/>
</dbReference>
<feature type="binding site" evidence="6">
    <location>
        <position position="496"/>
    </location>
    <ligand>
        <name>ATP</name>
        <dbReference type="ChEBI" id="CHEBI:30616"/>
    </ligand>
</feature>
<evidence type="ECO:0000313" key="10">
    <source>
        <dbReference type="Proteomes" id="UP000263013"/>
    </source>
</evidence>
<evidence type="ECO:0000256" key="8">
    <source>
        <dbReference type="RuleBase" id="RU000419"/>
    </source>
</evidence>
<dbReference type="NCBIfam" id="NF009487">
    <property type="entry name" value="PRK12849.1"/>
    <property type="match status" value="1"/>
</dbReference>
<dbReference type="SUPFAM" id="SSF52029">
    <property type="entry name" value="GroEL apical domain-like"/>
    <property type="match status" value="1"/>
</dbReference>
<sequence length="545" mass="58153">MAKMLVFDEAARRSLERGMNAVANAVKVTLGPRGRNVVLEKKFGSPTITKDGVSVAKEVELEDHLENIGAKLMIEIASKTNDITGDGTTTATVLGQAIVREGLRNVAAGANPLALKRGIEKAVDVAVKAIQELAVPVNDRKAIFEVASVSANNDAEIGNLIADAMEKVGREGVITVEESKSLDTELNFVEGYQFDKGYISPYFVNNPDAMEAQLDEPFILITEKKISNVRELLPVLEQVAQTGKPLLIIAEDVEGEALATLVVNRLRGTLNIAAVKAPGFGDRRKEMLKDLAAITGGTVISEELGFKLENATLSMLGRAERVRISKDETTVVGGKGKKEDIEARINGIKKELETSDSEYAKEKLQERLAKLAGGVAVIRVGAATETELKEKKHRYEDALSTARAAVEEGIVPGGGVALLRAVPAIKNLLKELEGDEATGAKIVLRAIEEPARQIAANAGYEGSVVVNNILSKKEKNYGFNAATGEYGDMMEWGIVDPAKVTRTALQNAASIGSLILMTEAVVAEKPEEKKAPAAPAGGMGGDMDF</sequence>
<dbReference type="PRINTS" id="PR00298">
    <property type="entry name" value="CHAPERONIN60"/>
</dbReference>
<proteinExistence type="inferred from homology"/>
<dbReference type="RefSeq" id="WP_027887955.1">
    <property type="nucleotide sequence ID" value="NZ_CP021130.1"/>
</dbReference>
<dbReference type="EC" id="5.6.1.7" evidence="6"/>
<dbReference type="NCBIfam" id="NF009488">
    <property type="entry name" value="PRK12850.1"/>
    <property type="match status" value="1"/>
</dbReference>
<dbReference type="SUPFAM" id="SSF48592">
    <property type="entry name" value="GroEL equatorial domain-like"/>
    <property type="match status" value="2"/>
</dbReference>
<evidence type="ECO:0000256" key="7">
    <source>
        <dbReference type="RuleBase" id="RU000418"/>
    </source>
</evidence>
<dbReference type="InterPro" id="IPR002423">
    <property type="entry name" value="Cpn60/GroEL/TCP-1"/>
</dbReference>
<evidence type="ECO:0000256" key="1">
    <source>
        <dbReference type="ARBA" id="ARBA00006607"/>
    </source>
</evidence>
<evidence type="ECO:0000313" key="9">
    <source>
        <dbReference type="EMBL" id="AWR87088.1"/>
    </source>
</evidence>
<dbReference type="InterPro" id="IPR001844">
    <property type="entry name" value="Cpn60/GroEL"/>
</dbReference>
<dbReference type="Pfam" id="PF00118">
    <property type="entry name" value="Cpn60_TCP1"/>
    <property type="match status" value="1"/>
</dbReference>
<keyword evidence="5 6" id="KW-0413">Isomerase</keyword>
<dbReference type="NCBIfam" id="NF000592">
    <property type="entry name" value="PRK00013.1"/>
    <property type="match status" value="1"/>
</dbReference>
<dbReference type="InterPro" id="IPR027409">
    <property type="entry name" value="GroEL-like_apical_dom_sf"/>
</dbReference>
<dbReference type="EMBL" id="CP021130">
    <property type="protein sequence ID" value="AWR87088.1"/>
    <property type="molecule type" value="Genomic_DNA"/>
</dbReference>
<evidence type="ECO:0000256" key="5">
    <source>
        <dbReference type="ARBA" id="ARBA00023235"/>
    </source>
</evidence>
<comment type="similarity">
    <text evidence="1 6 7">Belongs to the chaperonin (HSP60) family.</text>
</comment>
<keyword evidence="4 6" id="KW-0143">Chaperone</keyword>
<comment type="subcellular location">
    <subcellularLocation>
        <location evidence="6">Cytoplasm</location>
    </subcellularLocation>
</comment>
<dbReference type="InterPro" id="IPR027410">
    <property type="entry name" value="TCP-1-like_intermed_sf"/>
</dbReference>
<dbReference type="Proteomes" id="UP000263013">
    <property type="component" value="Chromosome"/>
</dbReference>
<dbReference type="HAMAP" id="MF_00600">
    <property type="entry name" value="CH60"/>
    <property type="match status" value="1"/>
</dbReference>
<dbReference type="InterPro" id="IPR018370">
    <property type="entry name" value="Chaperonin_Cpn60_CS"/>
</dbReference>
<comment type="function">
    <text evidence="6 8">Together with its co-chaperonin GroES, plays an essential role in assisting protein folding. The GroEL-GroES system forms a nano-cage that allows encapsulation of the non-native substrate proteins and provides a physical environment optimized to promote and accelerate protein folding.</text>
</comment>
<dbReference type="Gene3D" id="1.10.560.10">
    <property type="entry name" value="GroEL-like equatorial domain"/>
    <property type="match status" value="1"/>
</dbReference>
<keyword evidence="2 6" id="KW-0547">Nucleotide-binding</keyword>
<dbReference type="Gene3D" id="3.50.7.10">
    <property type="entry name" value="GroEL"/>
    <property type="match status" value="1"/>
</dbReference>
<name>A0ABN5LYT8_9DEIN</name>
<dbReference type="PROSITE" id="PS00296">
    <property type="entry name" value="CHAPERONINS_CPN60"/>
    <property type="match status" value="1"/>
</dbReference>
<feature type="binding site" evidence="6">
    <location>
        <begin position="29"/>
        <end position="32"/>
    </location>
    <ligand>
        <name>ATP</name>
        <dbReference type="ChEBI" id="CHEBI:30616"/>
    </ligand>
</feature>
<evidence type="ECO:0000256" key="4">
    <source>
        <dbReference type="ARBA" id="ARBA00023186"/>
    </source>
</evidence>
<evidence type="ECO:0000256" key="3">
    <source>
        <dbReference type="ARBA" id="ARBA00022840"/>
    </source>
</evidence>
<evidence type="ECO:0000256" key="6">
    <source>
        <dbReference type="HAMAP-Rule" id="MF_00600"/>
    </source>
</evidence>
<evidence type="ECO:0000256" key="2">
    <source>
        <dbReference type="ARBA" id="ARBA00022741"/>
    </source>
</evidence>
<feature type="binding site" evidence="6">
    <location>
        <position position="414"/>
    </location>
    <ligand>
        <name>ATP</name>
        <dbReference type="ChEBI" id="CHEBI:30616"/>
    </ligand>
</feature>
<keyword evidence="3 6" id="KW-0067">ATP-binding</keyword>
<accession>A0ABN5LYT8</accession>
<comment type="subunit">
    <text evidence="6 8">Forms a cylinder of 14 subunits composed of two heptameric rings stacked back-to-back. Interacts with the co-chaperonin GroES.</text>
</comment>
<keyword evidence="6" id="KW-0963">Cytoplasm</keyword>
<feature type="binding site" evidence="6">
    <location>
        <position position="50"/>
    </location>
    <ligand>
        <name>ATP</name>
        <dbReference type="ChEBI" id="CHEBI:30616"/>
    </ligand>
</feature>
<gene>
    <name evidence="6" type="primary">groEL</name>
    <name evidence="6" type="synonym">groL</name>
    <name evidence="9" type="ORF">Mtai_v1c18540</name>
</gene>
<dbReference type="NCBIfam" id="NF009489">
    <property type="entry name" value="PRK12851.1"/>
    <property type="match status" value="1"/>
</dbReference>
<feature type="binding site" evidence="6">
    <location>
        <begin position="86"/>
        <end position="90"/>
    </location>
    <ligand>
        <name>ATP</name>
        <dbReference type="ChEBI" id="CHEBI:30616"/>
    </ligand>
</feature>
<organism evidence="9 10">
    <name type="scientific">Meiothermus taiwanensis WR-220</name>
    <dbReference type="NCBI Taxonomy" id="1339250"/>
    <lineage>
        <taxon>Bacteria</taxon>
        <taxon>Thermotogati</taxon>
        <taxon>Deinococcota</taxon>
        <taxon>Deinococci</taxon>
        <taxon>Thermales</taxon>
        <taxon>Thermaceae</taxon>
        <taxon>Meiothermus</taxon>
    </lineage>
</organism>
<reference evidence="9 10" key="1">
    <citation type="submission" date="2017-05" db="EMBL/GenBank/DDBJ databases">
        <title>Complete genome sequence of Meiothermus taiwanensis WR-220.</title>
        <authorList>
            <person name="Wu W.-L."/>
            <person name="Lo W.-S."/>
            <person name="Kuo C.-H."/>
            <person name="Wu S.-H."/>
        </authorList>
    </citation>
    <scope>NUCLEOTIDE SEQUENCE [LARGE SCALE GENOMIC DNA]</scope>
    <source>
        <strain evidence="9 10">WR-220</strain>
    </source>
</reference>
<feature type="binding site" evidence="6">
    <location>
        <begin position="480"/>
        <end position="482"/>
    </location>
    <ligand>
        <name>ATP</name>
        <dbReference type="ChEBI" id="CHEBI:30616"/>
    </ligand>
</feature>